<reference evidence="1 2" key="1">
    <citation type="submission" date="2023-07" db="EMBL/GenBank/DDBJ databases">
        <title>Genomic Encyclopedia of Type Strains, Phase IV (KMG-IV): sequencing the most valuable type-strain genomes for metagenomic binning, comparative biology and taxonomic classification.</title>
        <authorList>
            <person name="Goeker M."/>
        </authorList>
    </citation>
    <scope>NUCLEOTIDE SEQUENCE [LARGE SCALE GENOMIC DNA]</scope>
    <source>
        <strain evidence="1 2">DSM 9768</strain>
    </source>
</reference>
<keyword evidence="2" id="KW-1185">Reference proteome</keyword>
<evidence type="ECO:0000313" key="2">
    <source>
        <dbReference type="Proteomes" id="UP001230005"/>
    </source>
</evidence>
<comment type="caution">
    <text evidence="1">The sequence shown here is derived from an EMBL/GenBank/DDBJ whole genome shotgun (WGS) entry which is preliminary data.</text>
</comment>
<dbReference type="RefSeq" id="WP_307332870.1">
    <property type="nucleotide sequence ID" value="NZ_JAUSUG010000051.1"/>
</dbReference>
<proteinExistence type="predicted"/>
<gene>
    <name evidence="1" type="ORF">J2S74_005569</name>
</gene>
<organism evidence="1 2">
    <name type="scientific">Evansella vedderi</name>
    <dbReference type="NCBI Taxonomy" id="38282"/>
    <lineage>
        <taxon>Bacteria</taxon>
        <taxon>Bacillati</taxon>
        <taxon>Bacillota</taxon>
        <taxon>Bacilli</taxon>
        <taxon>Bacillales</taxon>
        <taxon>Bacillaceae</taxon>
        <taxon>Evansella</taxon>
    </lineage>
</organism>
<protein>
    <submittedName>
        <fullName evidence="1">Uncharacterized protein</fullName>
    </submittedName>
</protein>
<dbReference type="EMBL" id="JAUSUG010000051">
    <property type="protein sequence ID" value="MDQ0258104.1"/>
    <property type="molecule type" value="Genomic_DNA"/>
</dbReference>
<sequence length="50" mass="5661">MFTLRNDIIMDSETIAKGIFLYCNGGIKLIIRNICLEEPSQMEGRAVLTK</sequence>
<evidence type="ECO:0000313" key="1">
    <source>
        <dbReference type="EMBL" id="MDQ0258104.1"/>
    </source>
</evidence>
<accession>A0ABU0A3M8</accession>
<dbReference type="Proteomes" id="UP001230005">
    <property type="component" value="Unassembled WGS sequence"/>
</dbReference>
<name>A0ABU0A3M8_9BACI</name>